<feature type="domain" description="Sigma-54 factor interaction" evidence="6">
    <location>
        <begin position="271"/>
        <end position="499"/>
    </location>
</feature>
<organism evidence="8 9">
    <name type="scientific">Brevibacillus reuszeri</name>
    <dbReference type="NCBI Taxonomy" id="54915"/>
    <lineage>
        <taxon>Bacteria</taxon>
        <taxon>Bacillati</taxon>
        <taxon>Bacillota</taxon>
        <taxon>Bacilli</taxon>
        <taxon>Bacillales</taxon>
        <taxon>Paenibacillaceae</taxon>
        <taxon>Brevibacillus</taxon>
    </lineage>
</organism>
<dbReference type="InterPro" id="IPR013767">
    <property type="entry name" value="PAS_fold"/>
</dbReference>
<dbReference type="InterPro" id="IPR002197">
    <property type="entry name" value="HTH_Fis"/>
</dbReference>
<dbReference type="PROSITE" id="PS50112">
    <property type="entry name" value="PAS"/>
    <property type="match status" value="1"/>
</dbReference>
<sequence>MNVYSSLPLHDVWNVSFDGMVITDDKGDILSLNRSATRLFSSSPSSLIGISIFELIPSEEFRKCIQIRKNMTGITISFGTQQLIVNLSCLGIPPNSVLFLFIFKNITQTQQLQHQLQQMNETKAMYDSILDQLEEGVCSIDPQGKIIFYNRKMGELDTLEPEAVREKRLEDIWPLDEETSTLLTSLRTGRVLNHRETHFANNGKAVTTLSRTMALYLGNKKVGAVEISKDITEQKQLTDTIYQLQKQTSGATVPLLPTVEKSNTRYQFETIIYSSKEMGYMIEQARRSARSRSNILIVGETGTGKELIAQSIHNESPRKHKPFIAQNCAALPEALLEGLLFGTSVGSFTGAIDRAGLFEQAHGGTLLLDEINSMNPNLQAKLLRVLQERKIQRLGSSKLLDIDVRVVATMNEDPHEAIANERLREDLYYRLGVVTIFIPPLRMRREDIPVLIEFFIQKHSNGLGVDVVGLDDDVFQFFLNYSWPGNVRQLEHTIEGSLNLVYDETMISYDHLPPDFKQKMNQLAEPSLPAQPSVHDYRGNLPEQIERLERVMIEQALRDSRGNVTKASEQLGIPRQNLNYKLKKYDLKNVRGMLR</sequence>
<dbReference type="Pfam" id="PF25601">
    <property type="entry name" value="AAA_lid_14"/>
    <property type="match status" value="1"/>
</dbReference>
<keyword evidence="9" id="KW-1185">Reference proteome</keyword>
<dbReference type="InterPro" id="IPR025944">
    <property type="entry name" value="Sigma_54_int_dom_CS"/>
</dbReference>
<dbReference type="InterPro" id="IPR025662">
    <property type="entry name" value="Sigma_54_int_dom_ATP-bd_1"/>
</dbReference>
<keyword evidence="4" id="KW-0238">DNA-binding</keyword>
<dbReference type="PRINTS" id="PR01590">
    <property type="entry name" value="HTHFIS"/>
</dbReference>
<dbReference type="Proteomes" id="UP000319578">
    <property type="component" value="Unassembled WGS sequence"/>
</dbReference>
<evidence type="ECO:0000259" key="6">
    <source>
        <dbReference type="PROSITE" id="PS50045"/>
    </source>
</evidence>
<dbReference type="SUPFAM" id="SSF52540">
    <property type="entry name" value="P-loop containing nucleoside triphosphate hydrolases"/>
    <property type="match status" value="1"/>
</dbReference>
<dbReference type="Pfam" id="PF00989">
    <property type="entry name" value="PAS"/>
    <property type="match status" value="1"/>
</dbReference>
<dbReference type="PROSITE" id="PS00688">
    <property type="entry name" value="SIGMA54_INTERACT_3"/>
    <property type="match status" value="1"/>
</dbReference>
<dbReference type="InterPro" id="IPR002078">
    <property type="entry name" value="Sigma_54_int"/>
</dbReference>
<evidence type="ECO:0000313" key="9">
    <source>
        <dbReference type="Proteomes" id="UP000319578"/>
    </source>
</evidence>
<dbReference type="PROSITE" id="PS50045">
    <property type="entry name" value="SIGMA54_INTERACT_4"/>
    <property type="match status" value="1"/>
</dbReference>
<evidence type="ECO:0000256" key="5">
    <source>
        <dbReference type="ARBA" id="ARBA00023163"/>
    </source>
</evidence>
<evidence type="ECO:0000256" key="2">
    <source>
        <dbReference type="ARBA" id="ARBA00022840"/>
    </source>
</evidence>
<dbReference type="Gene3D" id="3.40.50.300">
    <property type="entry name" value="P-loop containing nucleotide triphosphate hydrolases"/>
    <property type="match status" value="1"/>
</dbReference>
<evidence type="ECO:0000256" key="3">
    <source>
        <dbReference type="ARBA" id="ARBA00023015"/>
    </source>
</evidence>
<dbReference type="SMART" id="SM00382">
    <property type="entry name" value="AAA"/>
    <property type="match status" value="1"/>
</dbReference>
<dbReference type="PROSITE" id="PS00676">
    <property type="entry name" value="SIGMA54_INTERACT_2"/>
    <property type="match status" value="1"/>
</dbReference>
<dbReference type="SUPFAM" id="SSF46689">
    <property type="entry name" value="Homeodomain-like"/>
    <property type="match status" value="1"/>
</dbReference>
<dbReference type="Gene3D" id="3.30.450.20">
    <property type="entry name" value="PAS domain"/>
    <property type="match status" value="2"/>
</dbReference>
<dbReference type="Gene3D" id="1.10.8.60">
    <property type="match status" value="1"/>
</dbReference>
<dbReference type="Pfam" id="PF08448">
    <property type="entry name" value="PAS_4"/>
    <property type="match status" value="1"/>
</dbReference>
<dbReference type="RefSeq" id="WP_236700009.1">
    <property type="nucleotide sequence ID" value="NZ_BJON01000014.1"/>
</dbReference>
<dbReference type="PROSITE" id="PS00675">
    <property type="entry name" value="SIGMA54_INTERACT_1"/>
    <property type="match status" value="1"/>
</dbReference>
<evidence type="ECO:0000256" key="1">
    <source>
        <dbReference type="ARBA" id="ARBA00022741"/>
    </source>
</evidence>
<keyword evidence="1" id="KW-0547">Nucleotide-binding</keyword>
<dbReference type="EMBL" id="BJON01000014">
    <property type="protein sequence ID" value="GED70009.1"/>
    <property type="molecule type" value="Genomic_DNA"/>
</dbReference>
<dbReference type="InterPro" id="IPR000014">
    <property type="entry name" value="PAS"/>
</dbReference>
<dbReference type="InterPro" id="IPR009057">
    <property type="entry name" value="Homeodomain-like_sf"/>
</dbReference>
<feature type="domain" description="PAS" evidence="7">
    <location>
        <begin position="18"/>
        <end position="60"/>
    </location>
</feature>
<keyword evidence="5" id="KW-0804">Transcription</keyword>
<gene>
    <name evidence="8" type="primary">rocR_2</name>
    <name evidence="8" type="ORF">BRE01_37110</name>
</gene>
<dbReference type="CDD" id="cd00009">
    <property type="entry name" value="AAA"/>
    <property type="match status" value="1"/>
</dbReference>
<evidence type="ECO:0000259" key="7">
    <source>
        <dbReference type="PROSITE" id="PS50112"/>
    </source>
</evidence>
<dbReference type="SUPFAM" id="SSF55785">
    <property type="entry name" value="PYP-like sensor domain (PAS domain)"/>
    <property type="match status" value="2"/>
</dbReference>
<dbReference type="InterPro" id="IPR058031">
    <property type="entry name" value="AAA_lid_NorR"/>
</dbReference>
<dbReference type="NCBIfam" id="TIGR00229">
    <property type="entry name" value="sensory_box"/>
    <property type="match status" value="1"/>
</dbReference>
<keyword evidence="2" id="KW-0067">ATP-binding</keyword>
<reference evidence="8 9" key="1">
    <citation type="submission" date="2019-06" db="EMBL/GenBank/DDBJ databases">
        <title>Whole genome shotgun sequence of Brevibacillus reuszeri NBRC 15719.</title>
        <authorList>
            <person name="Hosoyama A."/>
            <person name="Uohara A."/>
            <person name="Ohji S."/>
            <person name="Ichikawa N."/>
        </authorList>
    </citation>
    <scope>NUCLEOTIDE SEQUENCE [LARGE SCALE GENOMIC DNA]</scope>
    <source>
        <strain evidence="8 9">NBRC 15719</strain>
    </source>
</reference>
<dbReference type="InterPro" id="IPR025943">
    <property type="entry name" value="Sigma_54_int_dom_ATP-bd_2"/>
</dbReference>
<dbReference type="Gene3D" id="1.10.10.60">
    <property type="entry name" value="Homeodomain-like"/>
    <property type="match status" value="1"/>
</dbReference>
<name>A0ABQ0TQ80_9BACL</name>
<dbReference type="InterPro" id="IPR027417">
    <property type="entry name" value="P-loop_NTPase"/>
</dbReference>
<dbReference type="InterPro" id="IPR003593">
    <property type="entry name" value="AAA+_ATPase"/>
</dbReference>
<dbReference type="CDD" id="cd00130">
    <property type="entry name" value="PAS"/>
    <property type="match status" value="2"/>
</dbReference>
<proteinExistence type="predicted"/>
<evidence type="ECO:0000256" key="4">
    <source>
        <dbReference type="ARBA" id="ARBA00023125"/>
    </source>
</evidence>
<dbReference type="PANTHER" id="PTHR32071">
    <property type="entry name" value="TRANSCRIPTIONAL REGULATORY PROTEIN"/>
    <property type="match status" value="1"/>
</dbReference>
<comment type="caution">
    <text evidence="8">The sequence shown here is derived from an EMBL/GenBank/DDBJ whole genome shotgun (WGS) entry which is preliminary data.</text>
</comment>
<dbReference type="InterPro" id="IPR035965">
    <property type="entry name" value="PAS-like_dom_sf"/>
</dbReference>
<dbReference type="SMART" id="SM00091">
    <property type="entry name" value="PAS"/>
    <property type="match status" value="2"/>
</dbReference>
<accession>A0ABQ0TQ80</accession>
<dbReference type="InterPro" id="IPR013656">
    <property type="entry name" value="PAS_4"/>
</dbReference>
<dbReference type="Pfam" id="PF00158">
    <property type="entry name" value="Sigma54_activat"/>
    <property type="match status" value="1"/>
</dbReference>
<evidence type="ECO:0000313" key="8">
    <source>
        <dbReference type="EMBL" id="GED70009.1"/>
    </source>
</evidence>
<protein>
    <submittedName>
        <fullName evidence="8">Arginine utilization regulatory protein RocR</fullName>
    </submittedName>
</protein>
<keyword evidence="3" id="KW-0805">Transcription regulation</keyword>
<dbReference type="Pfam" id="PF02954">
    <property type="entry name" value="HTH_8"/>
    <property type="match status" value="1"/>
</dbReference>
<dbReference type="PANTHER" id="PTHR32071:SF74">
    <property type="entry name" value="TRANSCRIPTIONAL ACTIVATOR ROCR"/>
    <property type="match status" value="1"/>
</dbReference>